<sequence length="72" mass="8398">MNALEKLGQKIDELLIKMSALKEENETLRQELVNTKAQCEIKNTEIQRLQELNAQKEREIEEIVEKIESIMG</sequence>
<feature type="coiled-coil region" evidence="1">
    <location>
        <begin position="4"/>
        <end position="69"/>
    </location>
</feature>
<dbReference type="AlphaFoldDB" id="A0A1W1BXI3"/>
<evidence type="ECO:0008006" key="3">
    <source>
        <dbReference type="Google" id="ProtNLM"/>
    </source>
</evidence>
<reference evidence="2" key="1">
    <citation type="submission" date="2016-10" db="EMBL/GenBank/DDBJ databases">
        <authorList>
            <person name="de Groot N.N."/>
        </authorList>
    </citation>
    <scope>NUCLEOTIDE SEQUENCE</scope>
</reference>
<evidence type="ECO:0000256" key="1">
    <source>
        <dbReference type="SAM" id="Coils"/>
    </source>
</evidence>
<keyword evidence="1" id="KW-0175">Coiled coil</keyword>
<gene>
    <name evidence="2" type="ORF">MNB_SM-7-1308</name>
</gene>
<proteinExistence type="predicted"/>
<name>A0A1W1BXI3_9ZZZZ</name>
<organism evidence="2">
    <name type="scientific">hydrothermal vent metagenome</name>
    <dbReference type="NCBI Taxonomy" id="652676"/>
    <lineage>
        <taxon>unclassified sequences</taxon>
        <taxon>metagenomes</taxon>
        <taxon>ecological metagenomes</taxon>
    </lineage>
</organism>
<accession>A0A1W1BXI3</accession>
<evidence type="ECO:0000313" key="2">
    <source>
        <dbReference type="EMBL" id="SFV58171.1"/>
    </source>
</evidence>
<protein>
    <recommendedName>
        <fullName evidence="3">Cell division protein ZapB</fullName>
    </recommendedName>
</protein>
<dbReference type="EMBL" id="FPHB01000042">
    <property type="protein sequence ID" value="SFV58171.1"/>
    <property type="molecule type" value="Genomic_DNA"/>
</dbReference>